<dbReference type="SUPFAM" id="SSF52980">
    <property type="entry name" value="Restriction endonuclease-like"/>
    <property type="match status" value="1"/>
</dbReference>
<dbReference type="AlphaFoldDB" id="K9XNE9"/>
<name>K9XNE9_STAC7</name>
<proteinExistence type="predicted"/>
<organism evidence="2 3">
    <name type="scientific">Stanieria cyanosphaera (strain ATCC 29371 / PCC 7437)</name>
    <dbReference type="NCBI Taxonomy" id="111780"/>
    <lineage>
        <taxon>Bacteria</taxon>
        <taxon>Bacillati</taxon>
        <taxon>Cyanobacteriota</taxon>
        <taxon>Cyanophyceae</taxon>
        <taxon>Pleurocapsales</taxon>
        <taxon>Dermocarpellaceae</taxon>
        <taxon>Stanieria</taxon>
    </lineage>
</organism>
<evidence type="ECO:0000313" key="2">
    <source>
        <dbReference type="EMBL" id="AFZ34135.1"/>
    </source>
</evidence>
<gene>
    <name evidence="2" type="ordered locus">Sta7437_0531</name>
</gene>
<accession>K9XNE9</accession>
<dbReference type="EMBL" id="CP003653">
    <property type="protein sequence ID" value="AFZ34135.1"/>
    <property type="molecule type" value="Genomic_DNA"/>
</dbReference>
<dbReference type="STRING" id="111780.Sta7437_0531"/>
<dbReference type="RefSeq" id="WP_015191808.1">
    <property type="nucleotide sequence ID" value="NC_019748.1"/>
</dbReference>
<dbReference type="GO" id="GO:0003676">
    <property type="term" value="F:nucleic acid binding"/>
    <property type="evidence" value="ECO:0007669"/>
    <property type="project" value="InterPro"/>
</dbReference>
<dbReference type="InterPro" id="IPR011335">
    <property type="entry name" value="Restrct_endonuc-II-like"/>
</dbReference>
<feature type="coiled-coil region" evidence="1">
    <location>
        <begin position="82"/>
        <end position="116"/>
    </location>
</feature>
<dbReference type="HOGENOM" id="CLU_639212_0_0_3"/>
<dbReference type="eggNOG" id="COG1598">
    <property type="taxonomic scope" value="Bacteria"/>
</dbReference>
<protein>
    <submittedName>
        <fullName evidence="2">Uncharacterized protein</fullName>
    </submittedName>
</protein>
<dbReference type="InterPro" id="IPR011856">
    <property type="entry name" value="tRNA_endonuc-like_dom_sf"/>
</dbReference>
<dbReference type="OrthoDB" id="574082at2"/>
<keyword evidence="1" id="KW-0175">Coiled coil</keyword>
<dbReference type="KEGG" id="scs:Sta7437_0531"/>
<evidence type="ECO:0000313" key="3">
    <source>
        <dbReference type="Proteomes" id="UP000010473"/>
    </source>
</evidence>
<dbReference type="Proteomes" id="UP000010473">
    <property type="component" value="Chromosome"/>
</dbReference>
<reference evidence="3" key="1">
    <citation type="journal article" date="2013" name="Proc. Natl. Acad. Sci. U.S.A.">
        <title>Improving the coverage of the cyanobacterial phylum using diversity-driven genome sequencing.</title>
        <authorList>
            <person name="Shih P.M."/>
            <person name="Wu D."/>
            <person name="Latifi A."/>
            <person name="Axen S.D."/>
            <person name="Fewer D.P."/>
            <person name="Talla E."/>
            <person name="Calteau A."/>
            <person name="Cai F."/>
            <person name="Tandeau de Marsac N."/>
            <person name="Rippka R."/>
            <person name="Herdman M."/>
            <person name="Sivonen K."/>
            <person name="Coursin T."/>
            <person name="Laurent T."/>
            <person name="Goodwin L."/>
            <person name="Nolan M."/>
            <person name="Davenport K.W."/>
            <person name="Han C.S."/>
            <person name="Rubin E.M."/>
            <person name="Eisen J.A."/>
            <person name="Woyke T."/>
            <person name="Gugger M."/>
            <person name="Kerfeld C.A."/>
        </authorList>
    </citation>
    <scope>NUCLEOTIDE SEQUENCE [LARGE SCALE GENOMIC DNA]</scope>
    <source>
        <strain evidence="3">ATCC 29371 / PCC 7437</strain>
    </source>
</reference>
<sequence length="429" mass="49751">MALKRFELKLTEKIKQDIKTQLNYHESTQNRLHYLGNQLQNLDDILQNLQKNIPSEVITENEINSFLNLHQAEFEQKLLKINGQLKASIETLNRQNQSAQDQIKNIKQKLNTVEQSNKPQPATQECLPTNINQEEIEISKGDAVIKWLNERDIKVEKHFLTKGSAYDQAFKKLAIYLGKNYASLAQFHEKLINSINQHGNKFQLPLRNQTQNDLQIHTQFGSYLKNAGCFSTYYYDQKTKIINFAVHAREDLKRFLCGDWFELFIFDKISKFFRSRELSYESLVNAKVIFPNNDICELDLIFLVQEHLFWIECKAGKNLDNIERYLPKYSNNHQNFLQIPKPNALIVCLHLNNEKANIRTAGWKNVTVTNPELLLTSIQSVLEGTVNYEIADENNKQPITPNSEKNGDLVYLYPSTISEDKSSVQALVL</sequence>
<keyword evidence="3" id="KW-1185">Reference proteome</keyword>
<dbReference type="Gene3D" id="3.40.1350.10">
    <property type="match status" value="1"/>
</dbReference>
<evidence type="ECO:0000256" key="1">
    <source>
        <dbReference type="SAM" id="Coils"/>
    </source>
</evidence>